<evidence type="ECO:0000259" key="6">
    <source>
        <dbReference type="SMART" id="SM00827"/>
    </source>
</evidence>
<dbReference type="InterPro" id="IPR016035">
    <property type="entry name" value="Acyl_Trfase/lysoPLipase"/>
</dbReference>
<feature type="non-terminal residue" evidence="7">
    <location>
        <position position="492"/>
    </location>
</feature>
<dbReference type="PANTHER" id="PTHR43775">
    <property type="entry name" value="FATTY ACID SYNTHASE"/>
    <property type="match status" value="1"/>
</dbReference>
<dbReference type="Proteomes" id="UP000176101">
    <property type="component" value="Unassembled WGS sequence"/>
</dbReference>
<dbReference type="InterPro" id="IPR050091">
    <property type="entry name" value="PKS_NRPS_Biosynth_Enz"/>
</dbReference>
<dbReference type="Gene3D" id="3.40.366.10">
    <property type="entry name" value="Malonyl-Coenzyme A Acyl Carrier Protein, domain 2"/>
    <property type="match status" value="1"/>
</dbReference>
<dbReference type="Pfam" id="PF00698">
    <property type="entry name" value="Acyl_transf_1"/>
    <property type="match status" value="1"/>
</dbReference>
<proteinExistence type="predicted"/>
<evidence type="ECO:0000256" key="4">
    <source>
        <dbReference type="ARBA" id="ARBA00023268"/>
    </source>
</evidence>
<evidence type="ECO:0000313" key="7">
    <source>
        <dbReference type="EMBL" id="OEV06159.1"/>
    </source>
</evidence>
<dbReference type="PANTHER" id="PTHR43775:SF51">
    <property type="entry name" value="INACTIVE PHENOLPHTHIOCEROL SYNTHESIS POLYKETIDE SYNTHASE TYPE I PKS1-RELATED"/>
    <property type="match status" value="1"/>
</dbReference>
<evidence type="ECO:0000256" key="1">
    <source>
        <dbReference type="ARBA" id="ARBA00022450"/>
    </source>
</evidence>
<evidence type="ECO:0000256" key="2">
    <source>
        <dbReference type="ARBA" id="ARBA00022553"/>
    </source>
</evidence>
<gene>
    <name evidence="7" type="ORF">AN216_00455</name>
</gene>
<keyword evidence="4" id="KW-0511">Multifunctional enzyme</keyword>
<feature type="domain" description="Malonyl-CoA:ACP transacylase (MAT)" evidence="6">
    <location>
        <begin position="90"/>
        <end position="389"/>
    </location>
</feature>
<keyword evidence="2" id="KW-0597">Phosphoprotein</keyword>
<evidence type="ECO:0000313" key="8">
    <source>
        <dbReference type="Proteomes" id="UP000176101"/>
    </source>
</evidence>
<dbReference type="InterPro" id="IPR001227">
    <property type="entry name" value="Ac_transferase_dom_sf"/>
</dbReference>
<dbReference type="Gene3D" id="3.30.70.3290">
    <property type="match status" value="1"/>
</dbReference>
<dbReference type="Gene3D" id="3.10.129.110">
    <property type="entry name" value="Polyketide synthase dehydratase"/>
    <property type="match status" value="1"/>
</dbReference>
<dbReference type="OrthoDB" id="9778690at2"/>
<dbReference type="InterPro" id="IPR042104">
    <property type="entry name" value="PKS_dehydratase_sf"/>
</dbReference>
<dbReference type="GO" id="GO:0006633">
    <property type="term" value="P:fatty acid biosynthetic process"/>
    <property type="evidence" value="ECO:0007669"/>
    <property type="project" value="TreeGrafter"/>
</dbReference>
<organism evidence="7 8">
    <name type="scientific">Streptomyces oceani</name>
    <dbReference type="NCBI Taxonomy" id="1075402"/>
    <lineage>
        <taxon>Bacteria</taxon>
        <taxon>Bacillati</taxon>
        <taxon>Actinomycetota</taxon>
        <taxon>Actinomycetes</taxon>
        <taxon>Kitasatosporales</taxon>
        <taxon>Streptomycetaceae</taxon>
        <taxon>Streptomyces</taxon>
    </lineage>
</organism>
<comment type="caution">
    <text evidence="7">The sequence shown here is derived from an EMBL/GenBank/DDBJ whole genome shotgun (WGS) entry which is preliminary data.</text>
</comment>
<protein>
    <recommendedName>
        <fullName evidence="6">Malonyl-CoA:ACP transacylase (MAT) domain-containing protein</fullName>
    </recommendedName>
</protein>
<keyword evidence="8" id="KW-1185">Reference proteome</keyword>
<name>A0A1E7KQE0_9ACTN</name>
<dbReference type="InterPro" id="IPR014043">
    <property type="entry name" value="Acyl_transferase_dom"/>
</dbReference>
<dbReference type="FunFam" id="3.40.366.10:FF:000002">
    <property type="entry name" value="Probable polyketide synthase 2"/>
    <property type="match status" value="1"/>
</dbReference>
<feature type="non-terminal residue" evidence="7">
    <location>
        <position position="1"/>
    </location>
</feature>
<dbReference type="SUPFAM" id="SSF55048">
    <property type="entry name" value="Probable ACP-binding domain of malonyl-CoA ACP transacylase"/>
    <property type="match status" value="1"/>
</dbReference>
<dbReference type="Pfam" id="PF22621">
    <property type="entry name" value="CurL-like_PKS_C"/>
    <property type="match status" value="1"/>
</dbReference>
<dbReference type="AlphaFoldDB" id="A0A1E7KQE0"/>
<reference evidence="7 8" key="1">
    <citation type="journal article" date="2016" name="Front. Microbiol.">
        <title>Comparative Genomics Analysis of Streptomyces Species Reveals Their Adaptation to the Marine Environment and Their Diversity at the Genomic Level.</title>
        <authorList>
            <person name="Tian X."/>
            <person name="Zhang Z."/>
            <person name="Yang T."/>
            <person name="Chen M."/>
            <person name="Li J."/>
            <person name="Chen F."/>
            <person name="Yang J."/>
            <person name="Li W."/>
            <person name="Zhang B."/>
            <person name="Zhang Z."/>
            <person name="Wu J."/>
            <person name="Zhang C."/>
            <person name="Long L."/>
            <person name="Xiao J."/>
        </authorList>
    </citation>
    <scope>NUCLEOTIDE SEQUENCE [LARGE SCALE GENOMIC DNA]</scope>
    <source>
        <strain evidence="7 8">SCSIO 02100</strain>
    </source>
</reference>
<keyword evidence="5" id="KW-0012">Acyltransferase</keyword>
<dbReference type="GO" id="GO:0004312">
    <property type="term" value="F:fatty acid synthase activity"/>
    <property type="evidence" value="ECO:0007669"/>
    <property type="project" value="TreeGrafter"/>
</dbReference>
<keyword evidence="3" id="KW-0808">Transferase</keyword>
<evidence type="ECO:0000256" key="5">
    <source>
        <dbReference type="ARBA" id="ARBA00023315"/>
    </source>
</evidence>
<evidence type="ECO:0000256" key="3">
    <source>
        <dbReference type="ARBA" id="ARBA00022679"/>
    </source>
</evidence>
<dbReference type="InterPro" id="IPR016036">
    <property type="entry name" value="Malonyl_transacylase_ACP-bd"/>
</dbReference>
<sequence length="492" mass="50840">VVPVVLSARSEVALRAQAARLGEYLAGCSDVSVVDVGLSSVVSRAQLECRAVVVAGEREGLLSGLGAVVSGEPLEGVVSGRVVAGGPVLVFPGQGAQWAGMAVELCASSSVFAGLLGECEAALEPFVGWRLLDVLRGVEGAPGLERVDVVQPALWGVMVSLAGLWRACGVVPSAVVGHSQGEIAAACVAGGLSLVDGARVVALRSRIVLERLAGLGGMVSVGLSVGLVEELLVPFGDRVSVAAVNGPGSVVVAGESGALDEVVGLCERDGVWVRRVNVDYASHSVQVESVEDELVRVLAEVEPVGGEVPFYSTVVGGFVDTASLDAGYWYRNLRGCVGFESAVRDLVGQGVGCFLEMSPHPVLGMAVEETVAGCGVDGVGVVGSLRRDDGGWGRFVTSLAEAYVAGVGVDWSAFYAGTGARRVSLPTYAFQRQRFWLESGVGSGVPAGQRSVGHGVLSAAVRIGDRDEWVFTGRISQDSQPWTRDHIVFDTV</sequence>
<accession>A0A1E7KQE0</accession>
<dbReference type="SMART" id="SM00827">
    <property type="entry name" value="PKS_AT"/>
    <property type="match status" value="1"/>
</dbReference>
<keyword evidence="1" id="KW-0596">Phosphopantetheine</keyword>
<dbReference type="EMBL" id="LJGU01000082">
    <property type="protein sequence ID" value="OEV06159.1"/>
    <property type="molecule type" value="Genomic_DNA"/>
</dbReference>
<dbReference type="SUPFAM" id="SSF52151">
    <property type="entry name" value="FabD/lysophospholipase-like"/>
    <property type="match status" value="1"/>
</dbReference>